<feature type="compositionally biased region" description="Polar residues" evidence="10">
    <location>
        <begin position="446"/>
        <end position="456"/>
    </location>
</feature>
<dbReference type="InterPro" id="IPR003594">
    <property type="entry name" value="HATPase_dom"/>
</dbReference>
<dbReference type="PROSITE" id="PS50894">
    <property type="entry name" value="HPT"/>
    <property type="match status" value="1"/>
</dbReference>
<dbReference type="SMART" id="SM00260">
    <property type="entry name" value="CheW"/>
    <property type="match status" value="1"/>
</dbReference>
<dbReference type="InterPro" id="IPR051315">
    <property type="entry name" value="Bact_Chemotaxis_CheA"/>
</dbReference>
<dbReference type="SUPFAM" id="SSF47384">
    <property type="entry name" value="Homodimeric domain of signal transducing histidine kinase"/>
    <property type="match status" value="1"/>
</dbReference>
<evidence type="ECO:0000256" key="5">
    <source>
        <dbReference type="ARBA" id="ARBA00022777"/>
    </source>
</evidence>
<dbReference type="InterPro" id="IPR004358">
    <property type="entry name" value="Sig_transdc_His_kin-like_C"/>
</dbReference>
<evidence type="ECO:0000256" key="2">
    <source>
        <dbReference type="ARBA" id="ARBA00012438"/>
    </source>
</evidence>
<evidence type="ECO:0000259" key="11">
    <source>
        <dbReference type="PROSITE" id="PS50109"/>
    </source>
</evidence>
<dbReference type="InterPro" id="IPR011006">
    <property type="entry name" value="CheY-like_superfamily"/>
</dbReference>
<dbReference type="CDD" id="cd16916">
    <property type="entry name" value="HATPase_CheA-like"/>
    <property type="match status" value="1"/>
</dbReference>
<dbReference type="PANTHER" id="PTHR43395:SF1">
    <property type="entry name" value="CHEMOTAXIS PROTEIN CHEA"/>
    <property type="match status" value="1"/>
</dbReference>
<dbReference type="Gene3D" id="2.30.30.40">
    <property type="entry name" value="SH3 Domains"/>
    <property type="match status" value="1"/>
</dbReference>
<dbReference type="OrthoDB" id="291966at2"/>
<dbReference type="InterPro" id="IPR002545">
    <property type="entry name" value="CheW-lke_dom"/>
</dbReference>
<evidence type="ECO:0000256" key="4">
    <source>
        <dbReference type="ARBA" id="ARBA00022679"/>
    </source>
</evidence>
<keyword evidence="4" id="KW-0808">Transferase</keyword>
<dbReference type="Gene3D" id="3.30.565.10">
    <property type="entry name" value="Histidine kinase-like ATPase, C-terminal domain"/>
    <property type="match status" value="1"/>
</dbReference>
<feature type="compositionally biased region" description="Basic and acidic residues" evidence="10">
    <location>
        <begin position="391"/>
        <end position="421"/>
    </location>
</feature>
<feature type="domain" description="CheW-like" evidence="13">
    <location>
        <begin position="837"/>
        <end position="982"/>
    </location>
</feature>
<dbReference type="SMART" id="SM00073">
    <property type="entry name" value="HPT"/>
    <property type="match status" value="1"/>
</dbReference>
<keyword evidence="6" id="KW-0902">Two-component regulatory system</keyword>
<feature type="domain" description="Histidine kinase" evidence="11">
    <location>
        <begin position="561"/>
        <end position="835"/>
    </location>
</feature>
<dbReference type="GO" id="GO:0000155">
    <property type="term" value="F:phosphorelay sensor kinase activity"/>
    <property type="evidence" value="ECO:0007669"/>
    <property type="project" value="InterPro"/>
</dbReference>
<dbReference type="GO" id="GO:0006935">
    <property type="term" value="P:chemotaxis"/>
    <property type="evidence" value="ECO:0007669"/>
    <property type="project" value="InterPro"/>
</dbReference>
<dbReference type="SUPFAM" id="SSF47226">
    <property type="entry name" value="Histidine-containing phosphotransfer domain, HPT domain"/>
    <property type="match status" value="1"/>
</dbReference>
<dbReference type="InterPro" id="IPR001789">
    <property type="entry name" value="Sig_transdc_resp-reg_receiver"/>
</dbReference>
<keyword evidence="3 8" id="KW-0597">Phosphoprotein</keyword>
<dbReference type="CDD" id="cd00156">
    <property type="entry name" value="REC"/>
    <property type="match status" value="1"/>
</dbReference>
<evidence type="ECO:0000259" key="14">
    <source>
        <dbReference type="PROSITE" id="PS50894"/>
    </source>
</evidence>
<dbReference type="Pfam" id="PF01584">
    <property type="entry name" value="CheW"/>
    <property type="match status" value="1"/>
</dbReference>
<feature type="compositionally biased region" description="Polar residues" evidence="10">
    <location>
        <begin position="422"/>
        <end position="439"/>
    </location>
</feature>
<gene>
    <name evidence="15" type="ORF">H1P_3820003</name>
</gene>
<keyword evidence="16" id="KW-1185">Reference proteome</keyword>
<dbReference type="InterPro" id="IPR036641">
    <property type="entry name" value="HPT_dom_sf"/>
</dbReference>
<dbReference type="EC" id="2.7.13.3" evidence="2"/>
<sequence length="1145" mass="127347">MITDPDIRDQAYQFFLEEAPELLQTIEEEIFAINEGEVAIQDRALRVNSLMRAAHTLKGGAANVGLETIKTVAHSMEDVFKALYNPELEIDDETKRLIYESFECLREPLTAEFSQVSIDRDAILDRAAAVFAQLQEIFGDYLTDQDAFPTSEELGLDVVESFFDAVIPERLQELSVAIAGSDNSNIAQTLRIQAEIFIGLAESLGLPGFGEIAQTIITALDRNSNRSLEIAQAAMANIEAAKKQVLEGDRERGGEPSSQLLQFADSNFVPSEQDAEDSDREILESMGQVLEQLDEEVTSVTSATLIENQDTCENTAVINSEPKNKIEFVSYQEVTAEDEENVEDLFTLSESDLELLESDNSQILATEQVASFEAVEKNDLDLPMATMISDRPIEIKNEPQETTQSEDKSELLSEIWGKETATDSQPNNSNQTSETPIITKTKENQASEITSTVSNSKIDDYKTETTNFTSPAKPKLASNKKSEKERKSQANRTVRVNLESLEKLNDLVGELLINQNQNILKDEQIYTFVQELLNKINYSEQVISQLVDSVDDVYISPEQEKLRQELPQKLSEIVSISSVSSSANAHNKLQLSDSGTNVNQLLQLILNSNSDITAIAEKIKNHNKQAKRNTQKQQRMLLNMRDELIETRMSPIGRVFNRFPRMLQQLSSTYKKPVELKIIGGHILVDKTIEEKLYDPLLHLIRNSFDHGIEPPEARQQQGKSETGTIELRAYYQGGKTIIEIKDDGKGIDIEKIKNRAIERKLITAEQGENLGSSRLLELLFEPGFSTAEKVSSLSGRGVGLDVVRSQIEAMEGNVSIESVPNKGTIFALQIPLSLTIAKLMLTQAGGITYALLIDAIERIVVPISNQIKIFEGHKVLHWQTDNDKEIIPVRRLSSLIEYPRTIPGRIMDAPENLYNPILLLRRQGGLIGLEVDRVLGEQELVIRPLGSAIAPPKYIYGCSVLKDSSLTLVIDGAVLLKLNQYTPYSPPAIKPESTRQLSGSTTPALPPSSDATQAVFNSSALAQTLLVVDDSSSLRQSIAMSLEKVSDEVYQAENGLKALEKLQKLDGVNLIVCDLEMPMMNGFQFLKALRQTKNNKNIPVIILTSRDSDKHRKLALQLGAAAYLIKPCDEQELFDTINRILRSA</sequence>
<dbReference type="InterPro" id="IPR036890">
    <property type="entry name" value="HATPase_C_sf"/>
</dbReference>
<feature type="compositionally biased region" description="Polar residues" evidence="10">
    <location>
        <begin position="995"/>
        <end position="1012"/>
    </location>
</feature>
<evidence type="ECO:0000256" key="9">
    <source>
        <dbReference type="SAM" id="Coils"/>
    </source>
</evidence>
<evidence type="ECO:0000256" key="1">
    <source>
        <dbReference type="ARBA" id="ARBA00000085"/>
    </source>
</evidence>
<evidence type="ECO:0000256" key="7">
    <source>
        <dbReference type="PROSITE-ProRule" id="PRU00110"/>
    </source>
</evidence>
<evidence type="ECO:0000256" key="3">
    <source>
        <dbReference type="ARBA" id="ARBA00022553"/>
    </source>
</evidence>
<dbReference type="SUPFAM" id="SSF55874">
    <property type="entry name" value="ATPase domain of HSP90 chaperone/DNA topoisomerase II/histidine kinase"/>
    <property type="match status" value="1"/>
</dbReference>
<dbReference type="SMART" id="SM00387">
    <property type="entry name" value="HATPase_c"/>
    <property type="match status" value="1"/>
</dbReference>
<dbReference type="PROSITE" id="PS50109">
    <property type="entry name" value="HIS_KIN"/>
    <property type="match status" value="1"/>
</dbReference>
<feature type="region of interest" description="Disordered" evidence="10">
    <location>
        <begin position="390"/>
        <end position="491"/>
    </location>
</feature>
<dbReference type="InterPro" id="IPR036097">
    <property type="entry name" value="HisK_dim/P_sf"/>
</dbReference>
<reference evidence="15 16" key="1">
    <citation type="submission" date="2019-01" db="EMBL/GenBank/DDBJ databases">
        <authorList>
            <person name="Brito A."/>
        </authorList>
    </citation>
    <scope>NUCLEOTIDE SEQUENCE [LARGE SCALE GENOMIC DNA]</scope>
    <source>
        <strain evidence="15">1</strain>
    </source>
</reference>
<dbReference type="PRINTS" id="PR00344">
    <property type="entry name" value="BCTRLSENSOR"/>
</dbReference>
<dbReference type="Pfam" id="PF02518">
    <property type="entry name" value="HATPase_c"/>
    <property type="match status" value="1"/>
</dbReference>
<dbReference type="PROSITE" id="PS50110">
    <property type="entry name" value="RESPONSE_REGULATORY"/>
    <property type="match status" value="1"/>
</dbReference>
<feature type="modified residue" description="Phosphohistidine" evidence="7">
    <location>
        <position position="55"/>
    </location>
</feature>
<keyword evidence="9" id="KW-0175">Coiled coil</keyword>
<dbReference type="Pfam" id="PF01627">
    <property type="entry name" value="Hpt"/>
    <property type="match status" value="1"/>
</dbReference>
<dbReference type="PANTHER" id="PTHR43395">
    <property type="entry name" value="SENSOR HISTIDINE KINASE CHEA"/>
    <property type="match status" value="1"/>
</dbReference>
<dbReference type="SUPFAM" id="SSF50341">
    <property type="entry name" value="CheW-like"/>
    <property type="match status" value="1"/>
</dbReference>
<comment type="catalytic activity">
    <reaction evidence="1">
        <text>ATP + protein L-histidine = ADP + protein N-phospho-L-histidine.</text>
        <dbReference type="EC" id="2.7.13.3"/>
    </reaction>
</comment>
<dbReference type="SMART" id="SM00448">
    <property type="entry name" value="REC"/>
    <property type="match status" value="1"/>
</dbReference>
<dbReference type="Proteomes" id="UP000320055">
    <property type="component" value="Unassembled WGS sequence"/>
</dbReference>
<evidence type="ECO:0000313" key="15">
    <source>
        <dbReference type="EMBL" id="VEP15896.1"/>
    </source>
</evidence>
<dbReference type="InterPro" id="IPR036061">
    <property type="entry name" value="CheW-like_dom_sf"/>
</dbReference>
<dbReference type="FunFam" id="3.30.565.10:FF:000016">
    <property type="entry name" value="Chemotaxis protein CheA, putative"/>
    <property type="match status" value="1"/>
</dbReference>
<evidence type="ECO:0000259" key="13">
    <source>
        <dbReference type="PROSITE" id="PS50851"/>
    </source>
</evidence>
<dbReference type="GO" id="GO:0005737">
    <property type="term" value="C:cytoplasm"/>
    <property type="evidence" value="ECO:0007669"/>
    <property type="project" value="InterPro"/>
</dbReference>
<dbReference type="Pfam" id="PF00072">
    <property type="entry name" value="Response_reg"/>
    <property type="match status" value="1"/>
</dbReference>
<evidence type="ECO:0000313" key="16">
    <source>
        <dbReference type="Proteomes" id="UP000320055"/>
    </source>
</evidence>
<dbReference type="Gene3D" id="3.40.50.2300">
    <property type="match status" value="1"/>
</dbReference>
<dbReference type="PROSITE" id="PS50851">
    <property type="entry name" value="CHEW"/>
    <property type="match status" value="1"/>
</dbReference>
<keyword evidence="5" id="KW-0418">Kinase</keyword>
<feature type="modified residue" description="4-aspartylphosphate" evidence="8">
    <location>
        <position position="1075"/>
    </location>
</feature>
<dbReference type="RefSeq" id="WP_144874725.1">
    <property type="nucleotide sequence ID" value="NZ_LR214118.1"/>
</dbReference>
<feature type="domain" description="Response regulatory" evidence="12">
    <location>
        <begin position="1025"/>
        <end position="1142"/>
    </location>
</feature>
<dbReference type="SUPFAM" id="SSF52172">
    <property type="entry name" value="CheY-like"/>
    <property type="match status" value="1"/>
</dbReference>
<dbReference type="SMART" id="SM01231">
    <property type="entry name" value="H-kinase_dim"/>
    <property type="match status" value="1"/>
</dbReference>
<proteinExistence type="predicted"/>
<feature type="coiled-coil region" evidence="9">
    <location>
        <begin position="616"/>
        <end position="643"/>
    </location>
</feature>
<dbReference type="InterPro" id="IPR004105">
    <property type="entry name" value="CheA-like_dim"/>
</dbReference>
<dbReference type="InterPro" id="IPR008207">
    <property type="entry name" value="Sig_transdc_His_kin_Hpt_dom"/>
</dbReference>
<evidence type="ECO:0000256" key="8">
    <source>
        <dbReference type="PROSITE-ProRule" id="PRU00169"/>
    </source>
</evidence>
<dbReference type="EMBL" id="CAACVJ010000315">
    <property type="protein sequence ID" value="VEP15896.1"/>
    <property type="molecule type" value="Genomic_DNA"/>
</dbReference>
<dbReference type="CDD" id="cd00088">
    <property type="entry name" value="HPT"/>
    <property type="match status" value="1"/>
</dbReference>
<evidence type="ECO:0000259" key="12">
    <source>
        <dbReference type="PROSITE" id="PS50110"/>
    </source>
</evidence>
<accession>A0A563VWU6</accession>
<dbReference type="InterPro" id="IPR005467">
    <property type="entry name" value="His_kinase_dom"/>
</dbReference>
<dbReference type="AlphaFoldDB" id="A0A563VWU6"/>
<evidence type="ECO:0000256" key="6">
    <source>
        <dbReference type="ARBA" id="ARBA00023012"/>
    </source>
</evidence>
<protein>
    <recommendedName>
        <fullName evidence="2">histidine kinase</fullName>
        <ecNumber evidence="2">2.7.13.3</ecNumber>
    </recommendedName>
</protein>
<feature type="domain" description="HPt" evidence="14">
    <location>
        <begin position="4"/>
        <end position="112"/>
    </location>
</feature>
<feature type="region of interest" description="Disordered" evidence="10">
    <location>
        <begin position="988"/>
        <end position="1012"/>
    </location>
</feature>
<evidence type="ECO:0000256" key="10">
    <source>
        <dbReference type="SAM" id="MobiDB-lite"/>
    </source>
</evidence>
<organism evidence="15 16">
    <name type="scientific">Hyella patelloides LEGE 07179</name>
    <dbReference type="NCBI Taxonomy" id="945734"/>
    <lineage>
        <taxon>Bacteria</taxon>
        <taxon>Bacillati</taxon>
        <taxon>Cyanobacteriota</taxon>
        <taxon>Cyanophyceae</taxon>
        <taxon>Pleurocapsales</taxon>
        <taxon>Hyellaceae</taxon>
        <taxon>Hyella</taxon>
    </lineage>
</organism>
<name>A0A563VWU6_9CYAN</name>
<dbReference type="Gene3D" id="1.20.120.160">
    <property type="entry name" value="HPT domain"/>
    <property type="match status" value="1"/>
</dbReference>